<sequence>MVVIFMFSVLTNPSRHVFASFWVKISKKINKIDMIDELIDNSQREVACDFRRPMLDLHAKFGSDRLTLRDFHSLHTYTYTYKHSLSYTQTRRHIPLRSCVLVPRPFHTDEDNYCW</sequence>
<reference evidence="2" key="1">
    <citation type="journal article" date="2015" name="Nat. Genet.">
        <title>The genome and transcriptome of the zoonotic hookworm Ancylostoma ceylanicum identify infection-specific gene families.</title>
        <authorList>
            <person name="Schwarz E.M."/>
            <person name="Hu Y."/>
            <person name="Antoshechkin I."/>
            <person name="Miller M.M."/>
            <person name="Sternberg P.W."/>
            <person name="Aroian R.V."/>
        </authorList>
    </citation>
    <scope>NUCLEOTIDE SEQUENCE</scope>
    <source>
        <strain evidence="2">HY135</strain>
    </source>
</reference>
<comment type="caution">
    <text evidence="1">The sequence shown here is derived from an EMBL/GenBank/DDBJ whole genome shotgun (WGS) entry which is preliminary data.</text>
</comment>
<keyword evidence="2" id="KW-1185">Reference proteome</keyword>
<evidence type="ECO:0000313" key="2">
    <source>
        <dbReference type="Proteomes" id="UP000024635"/>
    </source>
</evidence>
<accession>A0A016V3A5</accession>
<dbReference type="Proteomes" id="UP000024635">
    <property type="component" value="Unassembled WGS sequence"/>
</dbReference>
<name>A0A016V3A5_9BILA</name>
<gene>
    <name evidence="1" type="primary">Acey_s0018.g3735</name>
    <name evidence="1" type="ORF">Y032_0018g3735</name>
</gene>
<dbReference type="AlphaFoldDB" id="A0A016V3A5"/>
<protein>
    <submittedName>
        <fullName evidence="1">Uncharacterized protein</fullName>
    </submittedName>
</protein>
<dbReference type="EMBL" id="JARK01001354">
    <property type="protein sequence ID" value="EYC22129.1"/>
    <property type="molecule type" value="Genomic_DNA"/>
</dbReference>
<proteinExistence type="predicted"/>
<organism evidence="1 2">
    <name type="scientific">Ancylostoma ceylanicum</name>
    <dbReference type="NCBI Taxonomy" id="53326"/>
    <lineage>
        <taxon>Eukaryota</taxon>
        <taxon>Metazoa</taxon>
        <taxon>Ecdysozoa</taxon>
        <taxon>Nematoda</taxon>
        <taxon>Chromadorea</taxon>
        <taxon>Rhabditida</taxon>
        <taxon>Rhabditina</taxon>
        <taxon>Rhabditomorpha</taxon>
        <taxon>Strongyloidea</taxon>
        <taxon>Ancylostomatidae</taxon>
        <taxon>Ancylostomatinae</taxon>
        <taxon>Ancylostoma</taxon>
    </lineage>
</organism>
<evidence type="ECO:0000313" key="1">
    <source>
        <dbReference type="EMBL" id="EYC22129.1"/>
    </source>
</evidence>